<proteinExistence type="predicted"/>
<dbReference type="OrthoDB" id="408171at2759"/>
<reference evidence="2 3" key="1">
    <citation type="submission" date="2014-11" db="EMBL/GenBank/DDBJ databases">
        <authorList>
            <person name="Zhu J."/>
            <person name="Qi W."/>
            <person name="Song R."/>
        </authorList>
    </citation>
    <scope>NUCLEOTIDE SEQUENCE [LARGE SCALE GENOMIC DNA]</scope>
</reference>
<feature type="region of interest" description="Disordered" evidence="1">
    <location>
        <begin position="305"/>
        <end position="453"/>
    </location>
</feature>
<dbReference type="EMBL" id="CDMY01000385">
    <property type="protein sequence ID" value="CEM08475.1"/>
    <property type="molecule type" value="Genomic_DNA"/>
</dbReference>
<evidence type="ECO:0000256" key="1">
    <source>
        <dbReference type="SAM" id="MobiDB-lite"/>
    </source>
</evidence>
<evidence type="ECO:0008006" key="4">
    <source>
        <dbReference type="Google" id="ProtNLM"/>
    </source>
</evidence>
<feature type="compositionally biased region" description="Low complexity" evidence="1">
    <location>
        <begin position="336"/>
        <end position="347"/>
    </location>
</feature>
<evidence type="ECO:0000313" key="2">
    <source>
        <dbReference type="EMBL" id="CEM08475.1"/>
    </source>
</evidence>
<organism evidence="2 3">
    <name type="scientific">Vitrella brassicaformis (strain CCMP3155)</name>
    <dbReference type="NCBI Taxonomy" id="1169540"/>
    <lineage>
        <taxon>Eukaryota</taxon>
        <taxon>Sar</taxon>
        <taxon>Alveolata</taxon>
        <taxon>Colpodellida</taxon>
        <taxon>Vitrellaceae</taxon>
        <taxon>Vitrella</taxon>
    </lineage>
</organism>
<sequence>MSTSLSPPPAALSWTPRIVNTFLSFAPPDCTNTNAEHLRTARSCELLDSTTDPLTRSLLAALYRPTPVARVTLHTPLHHLTLCAPQPSLALQEDDGIDIQPDVPPPSPSSAALTVALRNRAKRLKIDLPASVLFFEDSRVKYRLVGSMSEVDVAGQSSPQMISEGLSSPERHTPLNTSPLTTPSPSPPHPTHPSPITSPEGATSERLASPYRSGPGRGAFQHHHGPWFRGERGRGGMSPRLPDVSCMTRQELLQLVPRDPTTGKLLSVGSIGHHQGACKPCVFVNNIGKGGCANGISCQFCHFNHTPRKKPPRPSKKQRQFLKALRQAQNQSDDMSPSSAAAPFTPARPHPLHHTPVSSHPISRTTTTTETPSEMGEEPIRGSSSSSLIHHHPFHQQLPAPPSIPPPPPPPPLLPGRTIAIVPPPHSHFYTPPHPPHHAPTSHGWSSPRVARR</sequence>
<feature type="region of interest" description="Disordered" evidence="1">
    <location>
        <begin position="154"/>
        <end position="236"/>
    </location>
</feature>
<keyword evidence="3" id="KW-1185">Reference proteome</keyword>
<name>A0A0G4F8K4_VITBC</name>
<gene>
    <name evidence="2" type="ORF">Vbra_14611</name>
</gene>
<feature type="compositionally biased region" description="Pro residues" evidence="1">
    <location>
        <begin position="182"/>
        <end position="193"/>
    </location>
</feature>
<protein>
    <recommendedName>
        <fullName evidence="4">C3H1-type domain-containing protein</fullName>
    </recommendedName>
</protein>
<dbReference type="AlphaFoldDB" id="A0A0G4F8K4"/>
<evidence type="ECO:0000313" key="3">
    <source>
        <dbReference type="Proteomes" id="UP000041254"/>
    </source>
</evidence>
<feature type="compositionally biased region" description="Basic residues" evidence="1">
    <location>
        <begin position="305"/>
        <end position="320"/>
    </location>
</feature>
<dbReference type="InParanoid" id="A0A0G4F8K4"/>
<dbReference type="VEuPathDB" id="CryptoDB:Vbra_14611"/>
<accession>A0A0G4F8K4</accession>
<feature type="compositionally biased region" description="Pro residues" evidence="1">
    <location>
        <begin position="399"/>
        <end position="414"/>
    </location>
</feature>
<dbReference type="Proteomes" id="UP000041254">
    <property type="component" value="Unassembled WGS sequence"/>
</dbReference>